<keyword evidence="4" id="KW-1185">Reference proteome</keyword>
<dbReference type="Proteomes" id="UP001634394">
    <property type="component" value="Unassembled WGS sequence"/>
</dbReference>
<reference evidence="3 4" key="1">
    <citation type="submission" date="2024-11" db="EMBL/GenBank/DDBJ databases">
        <title>Chromosome-level genome assembly of the freshwater bivalve Anodonta woodiana.</title>
        <authorList>
            <person name="Chen X."/>
        </authorList>
    </citation>
    <scope>NUCLEOTIDE SEQUENCE [LARGE SCALE GENOMIC DNA]</scope>
    <source>
        <strain evidence="3">MN2024</strain>
        <tissue evidence="3">Gills</tissue>
    </source>
</reference>
<feature type="domain" description="SNTX MACPF/CDC-like" evidence="2">
    <location>
        <begin position="8"/>
        <end position="225"/>
    </location>
</feature>
<dbReference type="InterPro" id="IPR056072">
    <property type="entry name" value="SNTX_MACPF/CDC-like_dom"/>
</dbReference>
<dbReference type="AlphaFoldDB" id="A0ABD3VR48"/>
<dbReference type="InterPro" id="IPR048997">
    <property type="entry name" value="Stonustoxin-like_helical"/>
</dbReference>
<evidence type="ECO:0008006" key="5">
    <source>
        <dbReference type="Google" id="ProtNLM"/>
    </source>
</evidence>
<evidence type="ECO:0000259" key="2">
    <source>
        <dbReference type="Pfam" id="PF24674"/>
    </source>
</evidence>
<dbReference type="PANTHER" id="PTHR31594">
    <property type="entry name" value="AIG1-TYPE G DOMAIN-CONTAINING PROTEIN"/>
    <property type="match status" value="1"/>
</dbReference>
<dbReference type="Pfam" id="PF21109">
    <property type="entry name" value="Stonustoxin_helical"/>
    <property type="match status" value="1"/>
</dbReference>
<dbReference type="InterPro" id="IPR052090">
    <property type="entry name" value="Cytolytic_pore-forming_toxin"/>
</dbReference>
<dbReference type="PANTHER" id="PTHR31594:SF14">
    <property type="entry name" value="FIBRONECTIN TYPE-III DOMAIN-CONTAINING PROTEIN"/>
    <property type="match status" value="1"/>
</dbReference>
<name>A0ABD3VR48_SINWO</name>
<organism evidence="3 4">
    <name type="scientific">Sinanodonta woodiana</name>
    <name type="common">Chinese pond mussel</name>
    <name type="synonym">Anodonta woodiana</name>
    <dbReference type="NCBI Taxonomy" id="1069815"/>
    <lineage>
        <taxon>Eukaryota</taxon>
        <taxon>Metazoa</taxon>
        <taxon>Spiralia</taxon>
        <taxon>Lophotrochozoa</taxon>
        <taxon>Mollusca</taxon>
        <taxon>Bivalvia</taxon>
        <taxon>Autobranchia</taxon>
        <taxon>Heteroconchia</taxon>
        <taxon>Palaeoheterodonta</taxon>
        <taxon>Unionida</taxon>
        <taxon>Unionoidea</taxon>
        <taxon>Unionidae</taxon>
        <taxon>Unioninae</taxon>
        <taxon>Sinanodonta</taxon>
    </lineage>
</organism>
<evidence type="ECO:0000259" key="1">
    <source>
        <dbReference type="Pfam" id="PF21109"/>
    </source>
</evidence>
<dbReference type="Pfam" id="PF24674">
    <property type="entry name" value="MACPF_SNTX"/>
    <property type="match status" value="1"/>
</dbReference>
<gene>
    <name evidence="3" type="ORF">ACJMK2_005371</name>
</gene>
<sequence length="575" mass="64793">MAEEILELPVLGLPFELGTLYNANKNQIVPSMPLWERNNINVIVSPRSSHNTSITTTDSLVSKMKSLDVKGNLVISALSDKLEIKGSGAVLNDKKSSKKEAKIVLEAKGTKEYQAISKNHFSKETLERYHELIEQSGATHVVVGITYGYQLFLILETACDSEIEKTNVQGKLELKIMSFVQGQVEGSYQTNEEKKLNELKVKIHGNVQIPSNPTSLDEAIEIYKRIPEFATSKECPMTVHLFPLASICSFLPKACSQINEAVLNSVTVIFEDIRESEVALSVIQTSNIATIEPRIRRKAKKMSTMLIEHKIWLQMKLYETISNPMMDEESSKSKTILNVLKKHHNSPFSTECFGIYVSKMEKELCLLNDLIKMLTFSEDNENVGDAINTNAGKGDSYRISIDILSDETDFVIPFERCKVFVLEVPIITIEDGLLKKIQTYDPDNDNELAPCKVESLPFEDKAIQRKIQRCAKELVKLANTYQKGDKDKRSTKFRCVFTGFEIGKEPTINAYNASTGDIEPCYPMMSQRASVFQTQKEQKPVIRACEASRSNSPTTRDYKAHTKIGELKEIFEPKC</sequence>
<evidence type="ECO:0000313" key="4">
    <source>
        <dbReference type="Proteomes" id="UP001634394"/>
    </source>
</evidence>
<dbReference type="EMBL" id="JBJQND010000010">
    <property type="protein sequence ID" value="KAL3863621.1"/>
    <property type="molecule type" value="Genomic_DNA"/>
</dbReference>
<evidence type="ECO:0000313" key="3">
    <source>
        <dbReference type="EMBL" id="KAL3863621.1"/>
    </source>
</evidence>
<feature type="domain" description="Stonustoxin-like helical" evidence="1">
    <location>
        <begin position="270"/>
        <end position="364"/>
    </location>
</feature>
<protein>
    <recommendedName>
        <fullName evidence="5">SNTX thioredoxin-like domain-containing protein</fullName>
    </recommendedName>
</protein>
<comment type="caution">
    <text evidence="3">The sequence shown here is derived from an EMBL/GenBank/DDBJ whole genome shotgun (WGS) entry which is preliminary data.</text>
</comment>
<accession>A0ABD3VR48</accession>
<proteinExistence type="predicted"/>